<name>A0A183NHR0_9TREM</name>
<evidence type="ECO:0000313" key="2">
    <source>
        <dbReference type="Proteomes" id="UP000269396"/>
    </source>
</evidence>
<evidence type="ECO:0000313" key="1">
    <source>
        <dbReference type="EMBL" id="VDO80150.1"/>
    </source>
</evidence>
<dbReference type="AlphaFoldDB" id="A0A183NHR0"/>
<gene>
    <name evidence="1" type="ORF">SMTD_LOCUS1645</name>
</gene>
<dbReference type="EMBL" id="UZAL01001910">
    <property type="protein sequence ID" value="VDO80150.1"/>
    <property type="molecule type" value="Genomic_DNA"/>
</dbReference>
<proteinExistence type="predicted"/>
<keyword evidence="2" id="KW-1185">Reference proteome</keyword>
<accession>A0A183NHR0</accession>
<sequence>MHQDRPHDAEIKHKGKLELSIPIVDRLDNKKRVKDRDHQLEKPCIGRLPVHSRKPHIDKQEREADAF</sequence>
<dbReference type="Proteomes" id="UP000269396">
    <property type="component" value="Unassembled WGS sequence"/>
</dbReference>
<protein>
    <submittedName>
        <fullName evidence="1">Uncharacterized protein</fullName>
    </submittedName>
</protein>
<reference evidence="1 2" key="1">
    <citation type="submission" date="2018-11" db="EMBL/GenBank/DDBJ databases">
        <authorList>
            <consortium name="Pathogen Informatics"/>
        </authorList>
    </citation>
    <scope>NUCLEOTIDE SEQUENCE [LARGE SCALE GENOMIC DNA]</scope>
    <source>
        <strain>Denwood</strain>
        <strain evidence="2">Zambia</strain>
    </source>
</reference>
<organism evidence="1 2">
    <name type="scientific">Schistosoma mattheei</name>
    <dbReference type="NCBI Taxonomy" id="31246"/>
    <lineage>
        <taxon>Eukaryota</taxon>
        <taxon>Metazoa</taxon>
        <taxon>Spiralia</taxon>
        <taxon>Lophotrochozoa</taxon>
        <taxon>Platyhelminthes</taxon>
        <taxon>Trematoda</taxon>
        <taxon>Digenea</taxon>
        <taxon>Strigeidida</taxon>
        <taxon>Schistosomatoidea</taxon>
        <taxon>Schistosomatidae</taxon>
        <taxon>Schistosoma</taxon>
    </lineage>
</organism>